<proteinExistence type="predicted"/>
<evidence type="ECO:0000313" key="2">
    <source>
        <dbReference type="Proteomes" id="UP000245626"/>
    </source>
</evidence>
<sequence length="59" mass="6655">MMSGHESTSCILHLFLIFFAAPFHTYCMDSDSTVLHTQTHTVYTVYPRSFIESAPSLLA</sequence>
<protein>
    <submittedName>
        <fullName evidence="1">Uncharacterized protein</fullName>
    </submittedName>
</protein>
<name>A0ACD0P1K8_9BASI</name>
<dbReference type="EMBL" id="KZ819807">
    <property type="protein sequence ID" value="PWN51932.1"/>
    <property type="molecule type" value="Genomic_DNA"/>
</dbReference>
<evidence type="ECO:0000313" key="1">
    <source>
        <dbReference type="EMBL" id="PWN51932.1"/>
    </source>
</evidence>
<organism evidence="1 2">
    <name type="scientific">Violaceomyces palustris</name>
    <dbReference type="NCBI Taxonomy" id="1673888"/>
    <lineage>
        <taxon>Eukaryota</taxon>
        <taxon>Fungi</taxon>
        <taxon>Dikarya</taxon>
        <taxon>Basidiomycota</taxon>
        <taxon>Ustilaginomycotina</taxon>
        <taxon>Ustilaginomycetes</taxon>
        <taxon>Violaceomycetales</taxon>
        <taxon>Violaceomycetaceae</taxon>
        <taxon>Violaceomyces</taxon>
    </lineage>
</organism>
<accession>A0ACD0P1K8</accession>
<keyword evidence="2" id="KW-1185">Reference proteome</keyword>
<dbReference type="Proteomes" id="UP000245626">
    <property type="component" value="Unassembled WGS sequence"/>
</dbReference>
<reference evidence="1 2" key="1">
    <citation type="journal article" date="2018" name="Mol. Biol. Evol.">
        <title>Broad Genomic Sampling Reveals a Smut Pathogenic Ancestry of the Fungal Clade Ustilaginomycotina.</title>
        <authorList>
            <person name="Kijpornyongpan T."/>
            <person name="Mondo S.J."/>
            <person name="Barry K."/>
            <person name="Sandor L."/>
            <person name="Lee J."/>
            <person name="Lipzen A."/>
            <person name="Pangilinan J."/>
            <person name="LaButti K."/>
            <person name="Hainaut M."/>
            <person name="Henrissat B."/>
            <person name="Grigoriev I.V."/>
            <person name="Spatafora J.W."/>
            <person name="Aime M.C."/>
        </authorList>
    </citation>
    <scope>NUCLEOTIDE SEQUENCE [LARGE SCALE GENOMIC DNA]</scope>
    <source>
        <strain evidence="1 2">SA 807</strain>
    </source>
</reference>
<gene>
    <name evidence="1" type="ORF">IE53DRAFT_385677</name>
</gene>